<accession>A0AAP0WYX3</accession>
<reference evidence="2 3" key="1">
    <citation type="journal article" date="2024" name="Plant J.">
        <title>Genome sequences and population genomics reveal climatic adaptation and genomic divergence between two closely related sweetgum species.</title>
        <authorList>
            <person name="Xu W.Q."/>
            <person name="Ren C.Q."/>
            <person name="Zhang X.Y."/>
            <person name="Comes H.P."/>
            <person name="Liu X.H."/>
            <person name="Li Y.G."/>
            <person name="Kettle C.J."/>
            <person name="Jalonen R."/>
            <person name="Gaisberger H."/>
            <person name="Ma Y.Z."/>
            <person name="Qiu Y.X."/>
        </authorList>
    </citation>
    <scope>NUCLEOTIDE SEQUENCE [LARGE SCALE GENOMIC DNA]</scope>
    <source>
        <strain evidence="2">Hangzhou</strain>
    </source>
</reference>
<gene>
    <name evidence="2" type="ORF">L1049_005088</name>
</gene>
<evidence type="ECO:0000256" key="1">
    <source>
        <dbReference type="SAM" id="MobiDB-lite"/>
    </source>
</evidence>
<comment type="caution">
    <text evidence="2">The sequence shown here is derived from an EMBL/GenBank/DDBJ whole genome shotgun (WGS) entry which is preliminary data.</text>
</comment>
<organism evidence="2 3">
    <name type="scientific">Liquidambar formosana</name>
    <name type="common">Formosan gum</name>
    <dbReference type="NCBI Taxonomy" id="63359"/>
    <lineage>
        <taxon>Eukaryota</taxon>
        <taxon>Viridiplantae</taxon>
        <taxon>Streptophyta</taxon>
        <taxon>Embryophyta</taxon>
        <taxon>Tracheophyta</taxon>
        <taxon>Spermatophyta</taxon>
        <taxon>Magnoliopsida</taxon>
        <taxon>eudicotyledons</taxon>
        <taxon>Gunneridae</taxon>
        <taxon>Pentapetalae</taxon>
        <taxon>Saxifragales</taxon>
        <taxon>Altingiaceae</taxon>
        <taxon>Liquidambar</taxon>
    </lineage>
</organism>
<dbReference type="AlphaFoldDB" id="A0AAP0WYX3"/>
<feature type="compositionally biased region" description="Basic and acidic residues" evidence="1">
    <location>
        <begin position="57"/>
        <end position="75"/>
    </location>
</feature>
<keyword evidence="3" id="KW-1185">Reference proteome</keyword>
<dbReference type="Proteomes" id="UP001415857">
    <property type="component" value="Unassembled WGS sequence"/>
</dbReference>
<sequence length="81" mass="9468">MLWRTPVSSWRRHHGVRDVTVAAHGLTEDALHRIRSHLTEILPSLSPAYTRQMVDDAEKEAFREGEGERREEAHQQKQQQN</sequence>
<evidence type="ECO:0000313" key="2">
    <source>
        <dbReference type="EMBL" id="KAK9282176.1"/>
    </source>
</evidence>
<dbReference type="EMBL" id="JBBPBK010000007">
    <property type="protein sequence ID" value="KAK9282176.1"/>
    <property type="molecule type" value="Genomic_DNA"/>
</dbReference>
<proteinExistence type="predicted"/>
<evidence type="ECO:0000313" key="3">
    <source>
        <dbReference type="Proteomes" id="UP001415857"/>
    </source>
</evidence>
<protein>
    <submittedName>
        <fullName evidence="2">Uncharacterized protein</fullName>
    </submittedName>
</protein>
<name>A0AAP0WYX3_LIQFO</name>
<feature type="region of interest" description="Disordered" evidence="1">
    <location>
        <begin position="57"/>
        <end position="81"/>
    </location>
</feature>